<dbReference type="PANTHER" id="PTHR46484">
    <property type="entry name" value="SI:CH211-171H4.5-RELATED"/>
    <property type="match status" value="1"/>
</dbReference>
<evidence type="ECO:0000256" key="3">
    <source>
        <dbReference type="SAM" id="SignalP"/>
    </source>
</evidence>
<dbReference type="PROSITE" id="PS50835">
    <property type="entry name" value="IG_LIKE"/>
    <property type="match status" value="1"/>
</dbReference>
<dbReference type="InterPro" id="IPR007110">
    <property type="entry name" value="Ig-like_dom"/>
</dbReference>
<feature type="domain" description="Ig-like" evidence="4">
    <location>
        <begin position="152"/>
        <end position="238"/>
    </location>
</feature>
<keyword evidence="3" id="KW-0732">Signal</keyword>
<dbReference type="Pfam" id="PF00047">
    <property type="entry name" value="ig"/>
    <property type="match status" value="1"/>
</dbReference>
<gene>
    <name evidence="5" type="ORF">ILYODFUR_037136</name>
</gene>
<proteinExistence type="predicted"/>
<dbReference type="InterPro" id="IPR013783">
    <property type="entry name" value="Ig-like_fold"/>
</dbReference>
<keyword evidence="6" id="KW-1185">Reference proteome</keyword>
<evidence type="ECO:0000313" key="5">
    <source>
        <dbReference type="EMBL" id="MEQ2246319.1"/>
    </source>
</evidence>
<dbReference type="InterPro" id="IPR003599">
    <property type="entry name" value="Ig_sub"/>
</dbReference>
<dbReference type="InterPro" id="IPR013151">
    <property type="entry name" value="Immunoglobulin_dom"/>
</dbReference>
<evidence type="ECO:0000256" key="1">
    <source>
        <dbReference type="ARBA" id="ARBA00023319"/>
    </source>
</evidence>
<keyword evidence="1" id="KW-0393">Immunoglobulin domain</keyword>
<organism evidence="5 6">
    <name type="scientific">Ilyodon furcidens</name>
    <name type="common">goldbreast splitfin</name>
    <dbReference type="NCBI Taxonomy" id="33524"/>
    <lineage>
        <taxon>Eukaryota</taxon>
        <taxon>Metazoa</taxon>
        <taxon>Chordata</taxon>
        <taxon>Craniata</taxon>
        <taxon>Vertebrata</taxon>
        <taxon>Euteleostomi</taxon>
        <taxon>Actinopterygii</taxon>
        <taxon>Neopterygii</taxon>
        <taxon>Teleostei</taxon>
        <taxon>Neoteleostei</taxon>
        <taxon>Acanthomorphata</taxon>
        <taxon>Ovalentaria</taxon>
        <taxon>Atherinomorphae</taxon>
        <taxon>Cyprinodontiformes</taxon>
        <taxon>Goodeidae</taxon>
        <taxon>Ilyodon</taxon>
    </lineage>
</organism>
<feature type="chain" id="PRO_5047339689" description="Ig-like domain-containing protein" evidence="3">
    <location>
        <begin position="23"/>
        <end position="279"/>
    </location>
</feature>
<dbReference type="SUPFAM" id="SSF48726">
    <property type="entry name" value="Immunoglobulin"/>
    <property type="match status" value="2"/>
</dbReference>
<comment type="caution">
    <text evidence="5">The sequence shown here is derived from an EMBL/GenBank/DDBJ whole genome shotgun (WGS) entry which is preliminary data.</text>
</comment>
<dbReference type="InterPro" id="IPR036179">
    <property type="entry name" value="Ig-like_dom_sf"/>
</dbReference>
<keyword evidence="2" id="KW-0472">Membrane</keyword>
<protein>
    <recommendedName>
        <fullName evidence="4">Ig-like domain-containing protein</fullName>
    </recommendedName>
</protein>
<feature type="transmembrane region" description="Helical" evidence="2">
    <location>
        <begin position="253"/>
        <end position="275"/>
    </location>
</feature>
<dbReference type="EMBL" id="JAHRIQ010077490">
    <property type="protein sequence ID" value="MEQ2246319.1"/>
    <property type="molecule type" value="Genomic_DNA"/>
</dbReference>
<reference evidence="5 6" key="1">
    <citation type="submission" date="2021-06" db="EMBL/GenBank/DDBJ databases">
        <authorList>
            <person name="Palmer J.M."/>
        </authorList>
    </citation>
    <scope>NUCLEOTIDE SEQUENCE [LARGE SCALE GENOMIC DNA]</scope>
    <source>
        <strain evidence="6">if_2019</strain>
        <tissue evidence="5">Muscle</tissue>
    </source>
</reference>
<dbReference type="Gene3D" id="2.60.40.10">
    <property type="entry name" value="Immunoglobulins"/>
    <property type="match status" value="2"/>
</dbReference>
<name>A0ABV0UM83_9TELE</name>
<dbReference type="SMART" id="SM00409">
    <property type="entry name" value="IG"/>
    <property type="match status" value="2"/>
</dbReference>
<accession>A0ABV0UM83</accession>
<keyword evidence="2" id="KW-1133">Transmembrane helix</keyword>
<keyword evidence="2" id="KW-0812">Transmembrane</keyword>
<dbReference type="PANTHER" id="PTHR46484:SF7">
    <property type="entry name" value="MYELIN-ASSOCIATED GLYCOPROTEIN-LIKE-RELATED"/>
    <property type="match status" value="1"/>
</dbReference>
<evidence type="ECO:0000259" key="4">
    <source>
        <dbReference type="PROSITE" id="PS50835"/>
    </source>
</evidence>
<evidence type="ECO:0000256" key="2">
    <source>
        <dbReference type="SAM" id="Phobius"/>
    </source>
</evidence>
<feature type="signal peptide" evidence="3">
    <location>
        <begin position="1"/>
        <end position="22"/>
    </location>
</feature>
<dbReference type="Proteomes" id="UP001482620">
    <property type="component" value="Unassembled WGS sequence"/>
</dbReference>
<sequence>MDHKRKITMCLFLAAICSSVFGEEWRATVSKNLEALVGSCVVLPCTFTHPASFLSNSRLRGIWHRKDKWEEIFYHEESTKILDNFKGRTKLLGNLGENNCTLEIIEVKDHDNGPFCFRIEYVRKENNKPTTEKFSFVEECAEIKMLYDTPKPKLGPLKTAIEGKAYTVTCSVRHTCPSRLPQFTWSRGSKDEITEVHKHIHSGIWETESTLAFIPEEKDDDTELTCTATFNGGRKSFTTFPLNVKRTENYNHIIIPTVAVAATAVLFGLLCVLMVKKYK</sequence>
<evidence type="ECO:0000313" key="6">
    <source>
        <dbReference type="Proteomes" id="UP001482620"/>
    </source>
</evidence>